<proteinExistence type="predicted"/>
<evidence type="ECO:0000313" key="3">
    <source>
        <dbReference type="EMBL" id="MCX3060804.1"/>
    </source>
</evidence>
<evidence type="ECO:0000256" key="1">
    <source>
        <dbReference type="SAM" id="MobiDB-lite"/>
    </source>
</evidence>
<dbReference type="Proteomes" id="UP001163064">
    <property type="component" value="Unassembled WGS sequence"/>
</dbReference>
<feature type="signal peptide" evidence="2">
    <location>
        <begin position="1"/>
        <end position="20"/>
    </location>
</feature>
<keyword evidence="2" id="KW-0732">Signal</keyword>
<comment type="caution">
    <text evidence="3">The sequence shown here is derived from an EMBL/GenBank/DDBJ whole genome shotgun (WGS) entry which is preliminary data.</text>
</comment>
<protein>
    <recommendedName>
        <fullName evidence="5">Lipoprotein with Yx(FWY)xxD motif</fullName>
    </recommendedName>
</protein>
<dbReference type="PROSITE" id="PS51257">
    <property type="entry name" value="PROKAR_LIPOPROTEIN"/>
    <property type="match status" value="1"/>
</dbReference>
<dbReference type="InterPro" id="IPR005297">
    <property type="entry name" value="Lipoprotein_repeat"/>
</dbReference>
<dbReference type="PANTHER" id="PTHR39335:SF1">
    <property type="entry name" value="BLL4220 PROTEIN"/>
    <property type="match status" value="1"/>
</dbReference>
<evidence type="ECO:0000313" key="4">
    <source>
        <dbReference type="Proteomes" id="UP001163064"/>
    </source>
</evidence>
<evidence type="ECO:0008006" key="5">
    <source>
        <dbReference type="Google" id="ProtNLM"/>
    </source>
</evidence>
<accession>A0ABT3TUT3</accession>
<reference evidence="3" key="1">
    <citation type="submission" date="2022-10" db="EMBL/GenBank/DDBJ databases">
        <title>Streptomyces beihaiensis sp. nov., a chitin degrading actinobacterium, isolated from shrimp pond soil.</title>
        <authorList>
            <person name="Xie J."/>
            <person name="Shen N."/>
        </authorList>
    </citation>
    <scope>NUCLEOTIDE SEQUENCE</scope>
    <source>
        <strain evidence="3">GXMU-J5</strain>
    </source>
</reference>
<sequence>MKKKSAAVAAAATAVLLAAALSGCSNSSKNSNSSSNNSSSSSPSVSLAPNSTPGATTPGATNPQTSGAEVGLLSGDLGKYLVGKNGRTLYLFEADKSGTSSCYGGCADAWPPLETSSKPMAQNGVKAGLLGTTTRKDGKKQVTYDKHPLYYYRGDTKAGDTTGQGLNQFGAKWYVLDDSGKAITKSGSGSGSGGSSGGGY</sequence>
<gene>
    <name evidence="3" type="ORF">OFY01_13730</name>
</gene>
<dbReference type="RefSeq" id="WP_266599667.1">
    <property type="nucleotide sequence ID" value="NZ_JAPHNL010000124.1"/>
</dbReference>
<feature type="region of interest" description="Disordered" evidence="1">
    <location>
        <begin position="24"/>
        <end position="69"/>
    </location>
</feature>
<evidence type="ECO:0000256" key="2">
    <source>
        <dbReference type="SAM" id="SignalP"/>
    </source>
</evidence>
<dbReference type="PANTHER" id="PTHR39335">
    <property type="entry name" value="BLL4220 PROTEIN"/>
    <property type="match status" value="1"/>
</dbReference>
<dbReference type="EMBL" id="JAPHNL010000124">
    <property type="protein sequence ID" value="MCX3060804.1"/>
    <property type="molecule type" value="Genomic_DNA"/>
</dbReference>
<name>A0ABT3TUT3_9ACTN</name>
<feature type="compositionally biased region" description="Low complexity" evidence="1">
    <location>
        <begin position="24"/>
        <end position="63"/>
    </location>
</feature>
<dbReference type="Pfam" id="PF03640">
    <property type="entry name" value="Lipoprotein_15"/>
    <property type="match status" value="2"/>
</dbReference>
<keyword evidence="4" id="KW-1185">Reference proteome</keyword>
<organism evidence="3 4">
    <name type="scientific">Streptomyces beihaiensis</name>
    <dbReference type="NCBI Taxonomy" id="2984495"/>
    <lineage>
        <taxon>Bacteria</taxon>
        <taxon>Bacillati</taxon>
        <taxon>Actinomycetota</taxon>
        <taxon>Actinomycetes</taxon>
        <taxon>Kitasatosporales</taxon>
        <taxon>Streptomycetaceae</taxon>
        <taxon>Streptomyces</taxon>
    </lineage>
</organism>
<feature type="chain" id="PRO_5045996673" description="Lipoprotein with Yx(FWY)xxD motif" evidence="2">
    <location>
        <begin position="21"/>
        <end position="200"/>
    </location>
</feature>